<keyword evidence="8" id="KW-0012">Acyltransferase</keyword>
<evidence type="ECO:0000256" key="5">
    <source>
        <dbReference type="ARBA" id="ARBA00022692"/>
    </source>
</evidence>
<sequence>MENEMRSFIMAWTIVLASLTYCYYISSRIPIGKIRLLSILPIIPIFALLPLSFSSVFLQFYIGMLIGWLANFKLLLFAFGRLDNTHSFLQFIVATALPIRIKPNLSQHIQKEKTSPTSSSTEKSPKLLNMSFVLHTLLWYVLVQMYATNNVYKQHIFFTKPIAVHLLYTFRMALGIQIMFCAYAALAKLLLRQEVEPQFDKPFLPTSVQNFWGKRWNLSVSSLLKSTIYEPTKTLVTPIFGKRWTTQVAVFATFVVSGMMHELLHFYVGRQWPTGEAMWYYIIQGVCVAIEVELKKNALIGGWRQLHSGISIPLTVGFTVVTGAWLGYAELITFRADIREIEEYAAFVNYVKHGLQIPWASLVSRKFCSLIITTPFGPNKNGLGRPVSVRPVSKL</sequence>
<keyword evidence="6 9" id="KW-1133">Transmembrane helix</keyword>
<comment type="pathway">
    <text evidence="2">Secondary metabolite biosynthesis.</text>
</comment>
<accession>A0A835I6I2</accession>
<keyword evidence="12" id="KW-1185">Reference proteome</keyword>
<evidence type="ECO:0000313" key="12">
    <source>
        <dbReference type="Proteomes" id="UP000631114"/>
    </source>
</evidence>
<name>A0A835I6I2_9MAGN</name>
<comment type="caution">
    <text evidence="11">The sequence shown here is derived from an EMBL/GenBank/DDBJ whole genome shotgun (WGS) entry which is preliminary data.</text>
</comment>
<evidence type="ECO:0000256" key="8">
    <source>
        <dbReference type="ARBA" id="ARBA00023315"/>
    </source>
</evidence>
<dbReference type="GO" id="GO:0006629">
    <property type="term" value="P:lipid metabolic process"/>
    <property type="evidence" value="ECO:0007669"/>
    <property type="project" value="InterPro"/>
</dbReference>
<dbReference type="InterPro" id="IPR044851">
    <property type="entry name" value="Wax_synthase"/>
</dbReference>
<evidence type="ECO:0000256" key="2">
    <source>
        <dbReference type="ARBA" id="ARBA00005179"/>
    </source>
</evidence>
<feature type="transmembrane region" description="Helical" evidence="9">
    <location>
        <begin position="36"/>
        <end position="54"/>
    </location>
</feature>
<organism evidence="11 12">
    <name type="scientific">Coptis chinensis</name>
    <dbReference type="NCBI Taxonomy" id="261450"/>
    <lineage>
        <taxon>Eukaryota</taxon>
        <taxon>Viridiplantae</taxon>
        <taxon>Streptophyta</taxon>
        <taxon>Embryophyta</taxon>
        <taxon>Tracheophyta</taxon>
        <taxon>Spermatophyta</taxon>
        <taxon>Magnoliopsida</taxon>
        <taxon>Ranunculales</taxon>
        <taxon>Ranunculaceae</taxon>
        <taxon>Coptidoideae</taxon>
        <taxon>Coptis</taxon>
    </lineage>
</organism>
<dbReference type="AlphaFoldDB" id="A0A835I6I2"/>
<feature type="transmembrane region" description="Helical" evidence="9">
    <location>
        <begin position="127"/>
        <end position="147"/>
    </location>
</feature>
<comment type="subcellular location">
    <subcellularLocation>
        <location evidence="1">Membrane</location>
        <topology evidence="1">Multi-pass membrane protein</topology>
    </subcellularLocation>
</comment>
<dbReference type="OrthoDB" id="1077582at2759"/>
<dbReference type="GO" id="GO:0008374">
    <property type="term" value="F:O-acyltransferase activity"/>
    <property type="evidence" value="ECO:0007669"/>
    <property type="project" value="InterPro"/>
</dbReference>
<keyword evidence="4" id="KW-0808">Transferase</keyword>
<evidence type="ECO:0000256" key="1">
    <source>
        <dbReference type="ARBA" id="ARBA00004141"/>
    </source>
</evidence>
<evidence type="ECO:0000256" key="6">
    <source>
        <dbReference type="ARBA" id="ARBA00022989"/>
    </source>
</evidence>
<keyword evidence="7 9" id="KW-0472">Membrane</keyword>
<evidence type="ECO:0000256" key="3">
    <source>
        <dbReference type="ARBA" id="ARBA00007282"/>
    </source>
</evidence>
<feature type="transmembrane region" description="Helical" evidence="9">
    <location>
        <begin position="60"/>
        <end position="79"/>
    </location>
</feature>
<comment type="similarity">
    <text evidence="3">Belongs to the wax synthase family.</text>
</comment>
<evidence type="ECO:0000313" key="11">
    <source>
        <dbReference type="EMBL" id="KAF9613415.1"/>
    </source>
</evidence>
<dbReference type="EMBL" id="JADFTS010000003">
    <property type="protein sequence ID" value="KAF9613415.1"/>
    <property type="molecule type" value="Genomic_DNA"/>
</dbReference>
<dbReference type="PANTHER" id="PTHR31595:SF57">
    <property type="entry name" value="OS04G0481900 PROTEIN"/>
    <property type="match status" value="1"/>
</dbReference>
<reference evidence="11 12" key="1">
    <citation type="submission" date="2020-10" db="EMBL/GenBank/DDBJ databases">
        <title>The Coptis chinensis genome and diversification of protoberbering-type alkaloids.</title>
        <authorList>
            <person name="Wang B."/>
            <person name="Shu S."/>
            <person name="Song C."/>
            <person name="Liu Y."/>
        </authorList>
    </citation>
    <scope>NUCLEOTIDE SEQUENCE [LARGE SCALE GENOMIC DNA]</scope>
    <source>
        <strain evidence="11">HL-2020</strain>
        <tissue evidence="11">Leaf</tissue>
    </source>
</reference>
<feature type="transmembrane region" description="Helical" evidence="9">
    <location>
        <begin position="306"/>
        <end position="328"/>
    </location>
</feature>
<dbReference type="PANTHER" id="PTHR31595">
    <property type="entry name" value="LONG-CHAIN-ALCOHOL O-FATTY-ACYLTRANSFERASE 3-RELATED"/>
    <property type="match status" value="1"/>
</dbReference>
<feature type="transmembrane region" description="Helical" evidence="9">
    <location>
        <begin position="278"/>
        <end position="294"/>
    </location>
</feature>
<evidence type="ECO:0000256" key="4">
    <source>
        <dbReference type="ARBA" id="ARBA00022679"/>
    </source>
</evidence>
<gene>
    <name evidence="11" type="ORF">IFM89_008245</name>
</gene>
<proteinExistence type="inferred from homology"/>
<feature type="domain" description="Wax synthase" evidence="10">
    <location>
        <begin position="196"/>
        <end position="281"/>
    </location>
</feature>
<evidence type="ECO:0000256" key="7">
    <source>
        <dbReference type="ARBA" id="ARBA00023136"/>
    </source>
</evidence>
<dbReference type="Pfam" id="PF13813">
    <property type="entry name" value="MBOAT_2"/>
    <property type="match status" value="1"/>
</dbReference>
<dbReference type="InterPro" id="IPR032805">
    <property type="entry name" value="Wax_synthase_dom"/>
</dbReference>
<dbReference type="GO" id="GO:0016020">
    <property type="term" value="C:membrane"/>
    <property type="evidence" value="ECO:0007669"/>
    <property type="project" value="UniProtKB-SubCell"/>
</dbReference>
<feature type="transmembrane region" description="Helical" evidence="9">
    <location>
        <begin position="248"/>
        <end position="266"/>
    </location>
</feature>
<protein>
    <recommendedName>
        <fullName evidence="10">Wax synthase domain-containing protein</fullName>
    </recommendedName>
</protein>
<feature type="transmembrane region" description="Helical" evidence="9">
    <location>
        <begin position="6"/>
        <end position="24"/>
    </location>
</feature>
<evidence type="ECO:0000259" key="10">
    <source>
        <dbReference type="Pfam" id="PF13813"/>
    </source>
</evidence>
<feature type="transmembrane region" description="Helical" evidence="9">
    <location>
        <begin position="167"/>
        <end position="191"/>
    </location>
</feature>
<keyword evidence="5 9" id="KW-0812">Transmembrane</keyword>
<dbReference type="Proteomes" id="UP000631114">
    <property type="component" value="Unassembled WGS sequence"/>
</dbReference>
<evidence type="ECO:0000256" key="9">
    <source>
        <dbReference type="SAM" id="Phobius"/>
    </source>
</evidence>